<keyword evidence="6" id="KW-0677">Repeat</keyword>
<dbReference type="InterPro" id="IPR006515">
    <property type="entry name" value="PABP_1234"/>
</dbReference>
<evidence type="ECO:0000313" key="15">
    <source>
        <dbReference type="EnsemblPlants" id="Kaladp0089s0018.5.v1.1"/>
    </source>
</evidence>
<proteinExistence type="inferred from homology"/>
<dbReference type="Pfam" id="PF00658">
    <property type="entry name" value="MLLE"/>
    <property type="match status" value="1"/>
</dbReference>
<dbReference type="Pfam" id="PF00076">
    <property type="entry name" value="RRM_1"/>
    <property type="match status" value="4"/>
</dbReference>
<keyword evidence="9" id="KW-0539">Nucleus</keyword>
<dbReference type="FunFam" id="1.10.1900.10:FF:000003">
    <property type="entry name" value="Polyadenylate-binding protein"/>
    <property type="match status" value="1"/>
</dbReference>
<dbReference type="GO" id="GO:0003723">
    <property type="term" value="F:RNA binding"/>
    <property type="evidence" value="ECO:0007669"/>
    <property type="project" value="UniProtKB-UniRule"/>
</dbReference>
<dbReference type="NCBIfam" id="TIGR01628">
    <property type="entry name" value="PABP-1234"/>
    <property type="match status" value="1"/>
</dbReference>
<evidence type="ECO:0000256" key="2">
    <source>
        <dbReference type="ARBA" id="ARBA00004496"/>
    </source>
</evidence>
<dbReference type="CDD" id="cd12381">
    <property type="entry name" value="RRM4_I_PABPs"/>
    <property type="match status" value="1"/>
</dbReference>
<organism evidence="15 16">
    <name type="scientific">Kalanchoe fedtschenkoi</name>
    <name type="common">Lavender scallops</name>
    <name type="synonym">South American air plant</name>
    <dbReference type="NCBI Taxonomy" id="63787"/>
    <lineage>
        <taxon>Eukaryota</taxon>
        <taxon>Viridiplantae</taxon>
        <taxon>Streptophyta</taxon>
        <taxon>Embryophyta</taxon>
        <taxon>Tracheophyta</taxon>
        <taxon>Spermatophyta</taxon>
        <taxon>Magnoliopsida</taxon>
        <taxon>eudicotyledons</taxon>
        <taxon>Gunneridae</taxon>
        <taxon>Pentapetalae</taxon>
        <taxon>Saxifragales</taxon>
        <taxon>Crassulaceae</taxon>
        <taxon>Kalanchoe</taxon>
    </lineage>
</organism>
<dbReference type="FunFam" id="3.30.70.330:FF:000003">
    <property type="entry name" value="Polyadenylate-binding protein"/>
    <property type="match status" value="1"/>
</dbReference>
<evidence type="ECO:0000256" key="12">
    <source>
        <dbReference type="SAM" id="MobiDB-lite"/>
    </source>
</evidence>
<dbReference type="PROSITE" id="PS50102">
    <property type="entry name" value="RRM"/>
    <property type="match status" value="4"/>
</dbReference>
<dbReference type="InterPro" id="IPR000504">
    <property type="entry name" value="RRM_dom"/>
</dbReference>
<dbReference type="Proteomes" id="UP000594263">
    <property type="component" value="Unplaced"/>
</dbReference>
<evidence type="ECO:0000256" key="5">
    <source>
        <dbReference type="ARBA" id="ARBA00022581"/>
    </source>
</evidence>
<keyword evidence="8 10" id="KW-0694">RNA-binding</keyword>
<dbReference type="AlphaFoldDB" id="A0A7N0UVQ4"/>
<evidence type="ECO:0000313" key="16">
    <source>
        <dbReference type="Proteomes" id="UP000594263"/>
    </source>
</evidence>
<dbReference type="SMART" id="SM00361">
    <property type="entry name" value="RRM_1"/>
    <property type="match status" value="4"/>
</dbReference>
<dbReference type="SMART" id="SM00517">
    <property type="entry name" value="PolyA"/>
    <property type="match status" value="1"/>
</dbReference>
<evidence type="ECO:0000256" key="6">
    <source>
        <dbReference type="ARBA" id="ARBA00022737"/>
    </source>
</evidence>
<evidence type="ECO:0000256" key="11">
    <source>
        <dbReference type="RuleBase" id="RU362004"/>
    </source>
</evidence>
<dbReference type="SUPFAM" id="SSF54928">
    <property type="entry name" value="RNA-binding domain, RBD"/>
    <property type="match status" value="2"/>
</dbReference>
<dbReference type="GO" id="GO:0006417">
    <property type="term" value="P:regulation of translation"/>
    <property type="evidence" value="ECO:0007669"/>
    <property type="project" value="UniProtKB-KW"/>
</dbReference>
<accession>A0A7N0UVQ4</accession>
<protein>
    <recommendedName>
        <fullName evidence="11">Polyadenylate-binding protein</fullName>
        <shortName evidence="11">PABP</shortName>
    </recommendedName>
</protein>
<dbReference type="Gene3D" id="3.30.70.330">
    <property type="match status" value="4"/>
</dbReference>
<dbReference type="FunFam" id="3.30.70.330:FF:000648">
    <property type="entry name" value="Polyadenylate-binding protein"/>
    <property type="match status" value="1"/>
</dbReference>
<evidence type="ECO:0000256" key="3">
    <source>
        <dbReference type="ARBA" id="ARBA00008557"/>
    </source>
</evidence>
<dbReference type="InterPro" id="IPR002004">
    <property type="entry name" value="PABP_HYD_C"/>
</dbReference>
<comment type="similarity">
    <text evidence="3 11">Belongs to the polyadenylate-binding protein type-1 family.</text>
</comment>
<comment type="function">
    <text evidence="11">Binds the poly(A) tail of mRNA.</text>
</comment>
<dbReference type="InterPro" id="IPR045305">
    <property type="entry name" value="RRM2_I_PABPs"/>
</dbReference>
<dbReference type="PANTHER" id="PTHR24012">
    <property type="entry name" value="RNA BINDING PROTEIN"/>
    <property type="match status" value="1"/>
</dbReference>
<feature type="domain" description="RRM" evidence="13">
    <location>
        <begin position="309"/>
        <end position="386"/>
    </location>
</feature>
<dbReference type="CDD" id="cd12380">
    <property type="entry name" value="RRM3_I_PABPs"/>
    <property type="match status" value="1"/>
</dbReference>
<dbReference type="InterPro" id="IPR003954">
    <property type="entry name" value="RRM_euk-type"/>
</dbReference>
<evidence type="ECO:0000256" key="9">
    <source>
        <dbReference type="ARBA" id="ARBA00023242"/>
    </source>
</evidence>
<name>A0A7N0UVQ4_KALFE</name>
<dbReference type="GO" id="GO:0005634">
    <property type="term" value="C:nucleus"/>
    <property type="evidence" value="ECO:0007669"/>
    <property type="project" value="UniProtKB-SubCell"/>
</dbReference>
<dbReference type="Gene3D" id="1.10.1900.10">
    <property type="entry name" value="c-terminal domain of poly(a) binding protein"/>
    <property type="match status" value="1"/>
</dbReference>
<sequence length="649" mass="71108">MAQIQVSVAANGGAIVPIGAPVNPLTVALYVGDLDFSVTDAQLFDHFNEDGQVVTVRVCRDLTTRRSLGYGYVNFTNHESAAKAMERLNYTPLNGKPIRIMYSHRDPTIRKSGAGNIFIKNLDKSIDHKALLDTFSSFGNVLSCKVALDSFGQSKGYGFVQFDSVVSAETAINKLNGMLMNDKQVFVEPYVRKQEREAAVDKSKFNNVFVKNLSQSVTEEDMQKVFGEYGSISSVAVMKDGEGKSRCFGFVNFENAEDAAKAVDALTGKTFDGKEWFVGKAQKKSEREVELKGRYEQSRKETVDKTYGLNLYIKNLDDSIDDEKLKELFSDFGAITSNKVMRDLSGVSKGTAFVAFSQGDEAAKALAEMNGKMVGNKPLYVAFAQRKEDRRARLQAQFSQMRPVSMSPPYSPRMPIFHPGAPGMAQPIYFGQAPPTMIPPQPAFGYQPQLIPGLRPGGGPMSNYFMPIPQGQQGGQRPGGRRGGVVQHQSQQQLPMIPPPMFPRGRMVRFPPVRGMNEGQLPGFPGNMFAGPYDMNGTAMRGVSGQQAQPMPVSALITALANAAPDQQISMLGESLYPLVKELEPEAAGKVTGMLLEMDQTEVLHLIESPDALKSKVGEAMEVLRKSNRQQSNIPDEQLAGLSLKDNHV</sequence>
<feature type="domain" description="RRM" evidence="13">
    <location>
        <begin position="115"/>
        <end position="192"/>
    </location>
</feature>
<dbReference type="PROSITE" id="PS51309">
    <property type="entry name" value="PABC"/>
    <property type="match status" value="1"/>
</dbReference>
<evidence type="ECO:0000259" key="13">
    <source>
        <dbReference type="PROSITE" id="PS50102"/>
    </source>
</evidence>
<evidence type="ECO:0000256" key="8">
    <source>
        <dbReference type="ARBA" id="ARBA00022884"/>
    </source>
</evidence>
<dbReference type="GO" id="GO:0005737">
    <property type="term" value="C:cytoplasm"/>
    <property type="evidence" value="ECO:0007669"/>
    <property type="project" value="UniProtKB-SubCell"/>
</dbReference>
<feature type="domain" description="PABC" evidence="14">
    <location>
        <begin position="552"/>
        <end position="629"/>
    </location>
</feature>
<evidence type="ECO:0000256" key="10">
    <source>
        <dbReference type="PROSITE-ProRule" id="PRU00176"/>
    </source>
</evidence>
<dbReference type="EnsemblPlants" id="Kaladp0089s0018.5.v1.1">
    <property type="protein sequence ID" value="Kaladp0089s0018.5.v1.1"/>
    <property type="gene ID" value="Kaladp0089s0018.v1.1"/>
</dbReference>
<dbReference type="InterPro" id="IPR012677">
    <property type="entry name" value="Nucleotide-bd_a/b_plait_sf"/>
</dbReference>
<keyword evidence="16" id="KW-1185">Reference proteome</keyword>
<dbReference type="FunFam" id="3.30.70.330:FF:000217">
    <property type="entry name" value="Polyadenylate-binding protein"/>
    <property type="match status" value="1"/>
</dbReference>
<evidence type="ECO:0000256" key="4">
    <source>
        <dbReference type="ARBA" id="ARBA00022490"/>
    </source>
</evidence>
<dbReference type="SUPFAM" id="SSF63570">
    <property type="entry name" value="PABC (PABP) domain"/>
    <property type="match status" value="1"/>
</dbReference>
<dbReference type="Gramene" id="Kaladp0089s0018.1.v1.1">
    <property type="protein sequence ID" value="Kaladp0089s0018.1.v1.1"/>
    <property type="gene ID" value="Kaladp0089s0018.v1.1"/>
</dbReference>
<dbReference type="FunFam" id="3.30.70.330:FF:000239">
    <property type="entry name" value="Polyadenylate-binding protein"/>
    <property type="match status" value="1"/>
</dbReference>
<dbReference type="OMA" id="NMPEVAP"/>
<feature type="region of interest" description="Disordered" evidence="12">
    <location>
        <begin position="626"/>
        <end position="649"/>
    </location>
</feature>
<evidence type="ECO:0000256" key="7">
    <source>
        <dbReference type="ARBA" id="ARBA00022845"/>
    </source>
</evidence>
<keyword evidence="4 11" id="KW-0963">Cytoplasm</keyword>
<keyword evidence="7" id="KW-0810">Translation regulation</keyword>
<keyword evidence="5" id="KW-0945">Host-virus interaction</keyword>
<dbReference type="Gramene" id="Kaladp0089s0018.5.v1.1">
    <property type="protein sequence ID" value="Kaladp0089s0018.5.v1.1"/>
    <property type="gene ID" value="Kaladp0089s0018.v1.1"/>
</dbReference>
<evidence type="ECO:0000256" key="1">
    <source>
        <dbReference type="ARBA" id="ARBA00004123"/>
    </source>
</evidence>
<feature type="domain" description="RRM" evidence="13">
    <location>
        <begin position="206"/>
        <end position="283"/>
    </location>
</feature>
<comment type="subcellular location">
    <subcellularLocation>
        <location evidence="2 11">Cytoplasm</location>
    </subcellularLocation>
    <subcellularLocation>
        <location evidence="1">Nucleus</location>
    </subcellularLocation>
</comment>
<evidence type="ECO:0000259" key="14">
    <source>
        <dbReference type="PROSITE" id="PS51309"/>
    </source>
</evidence>
<dbReference type="InterPro" id="IPR035979">
    <property type="entry name" value="RBD_domain_sf"/>
</dbReference>
<dbReference type="InterPro" id="IPR036053">
    <property type="entry name" value="PABP-dom"/>
</dbReference>
<reference evidence="15" key="1">
    <citation type="submission" date="2021-01" db="UniProtKB">
        <authorList>
            <consortium name="EnsemblPlants"/>
        </authorList>
    </citation>
    <scope>IDENTIFICATION</scope>
</reference>
<dbReference type="CDD" id="cd12379">
    <property type="entry name" value="RRM2_I_PABPs"/>
    <property type="match status" value="1"/>
</dbReference>
<dbReference type="EnsemblPlants" id="Kaladp0089s0018.1.v1.1">
    <property type="protein sequence ID" value="Kaladp0089s0018.1.v1.1"/>
    <property type="gene ID" value="Kaladp0089s0018.v1.1"/>
</dbReference>
<dbReference type="SMART" id="SM00360">
    <property type="entry name" value="RRM"/>
    <property type="match status" value="4"/>
</dbReference>
<feature type="domain" description="RRM" evidence="13">
    <location>
        <begin position="27"/>
        <end position="105"/>
    </location>
</feature>